<keyword evidence="2" id="KW-0677">Repeat</keyword>
<proteinExistence type="predicted"/>
<feature type="compositionally biased region" description="Low complexity" evidence="3">
    <location>
        <begin position="14"/>
        <end position="26"/>
    </location>
</feature>
<dbReference type="PANTHER" id="PTHR48051">
    <property type="match status" value="1"/>
</dbReference>
<dbReference type="Proteomes" id="UP000550707">
    <property type="component" value="Unassembled WGS sequence"/>
</dbReference>
<gene>
    <name evidence="4" type="ORF">HJG59_011622</name>
</gene>
<dbReference type="InterPro" id="IPR032675">
    <property type="entry name" value="LRR_dom_sf"/>
</dbReference>
<dbReference type="SUPFAM" id="SSF52058">
    <property type="entry name" value="L domain-like"/>
    <property type="match status" value="1"/>
</dbReference>
<reference evidence="4 5" key="1">
    <citation type="journal article" date="2020" name="Nature">
        <title>Six reference-quality genomes reveal evolution of bat adaptations.</title>
        <authorList>
            <person name="Jebb D."/>
            <person name="Huang Z."/>
            <person name="Pippel M."/>
            <person name="Hughes G.M."/>
            <person name="Lavrichenko K."/>
            <person name="Devanna P."/>
            <person name="Winkler S."/>
            <person name="Jermiin L.S."/>
            <person name="Skirmuntt E.C."/>
            <person name="Katzourakis A."/>
            <person name="Burkitt-Gray L."/>
            <person name="Ray D.A."/>
            <person name="Sullivan K.A.M."/>
            <person name="Roscito J.G."/>
            <person name="Kirilenko B.M."/>
            <person name="Davalos L.M."/>
            <person name="Corthals A.P."/>
            <person name="Power M.L."/>
            <person name="Jones G."/>
            <person name="Ransome R.D."/>
            <person name="Dechmann D.K.N."/>
            <person name="Locatelli A.G."/>
            <person name="Puechmaille S.J."/>
            <person name="Fedrigo O."/>
            <person name="Jarvis E.D."/>
            <person name="Hiller M."/>
            <person name="Vernes S.C."/>
            <person name="Myers E.W."/>
            <person name="Teeling E.C."/>
        </authorList>
    </citation>
    <scope>NUCLEOTIDE SEQUENCE [LARGE SCALE GENOMIC DNA]</scope>
    <source>
        <strain evidence="4">MMolMol1</strain>
        <tissue evidence="4">Muscle</tissue>
    </source>
</reference>
<dbReference type="GO" id="GO:0005737">
    <property type="term" value="C:cytoplasm"/>
    <property type="evidence" value="ECO:0007669"/>
    <property type="project" value="TreeGrafter"/>
</dbReference>
<feature type="region of interest" description="Disordered" evidence="3">
    <location>
        <begin position="1"/>
        <end position="29"/>
    </location>
</feature>
<accession>A0A7J8DQG2</accession>
<dbReference type="PROSITE" id="PS51450">
    <property type="entry name" value="LRR"/>
    <property type="match status" value="1"/>
</dbReference>
<protein>
    <submittedName>
        <fullName evidence="4">Leucine rich repeat containing 27</fullName>
    </submittedName>
</protein>
<evidence type="ECO:0000256" key="3">
    <source>
        <dbReference type="SAM" id="MobiDB-lite"/>
    </source>
</evidence>
<comment type="caution">
    <text evidence="4">The sequence shown here is derived from an EMBL/GenBank/DDBJ whole genome shotgun (WGS) entry which is preliminary data.</text>
</comment>
<sequence>MEGTGSGAADVESRAQAGSPPASPSSDIHQGVREVVFSSSPVLDLSQRGLHHLGDILKIPTLKQLHLQRNALCTIPRDFFQLLPNLTWLDLRHNRIQALPPGIGSHRYLKTLLLERNPIKMLPVELGNVTTLRALNLRHCPLEFPAQPVVQKGPAAILSYLRACAARPSSPQGPGSQEISPTKTMNLSQLPHSGLGLPEECAPNRETTSCRGPEGTRLKEAGDLSPSVERLDLSELRRTPDSWEYWQSEEEIRRFWKLRQEIVEKGQAGVLGNQLLAMELPPNLQAVLRTREEVRPSPRHILRRKTPSFKGTLPGLASAHRAVAGAGRLEERWASALRELREKQALMEQHRRDRRILQEWREQAQTMKRREELVRLLPKRTLVTSKIPFATDQLDNEKMPANPPGKSGQSKEKSPQANNELSACPCGELEGLGEHVPTTRGWRKAFPGPAALEEIRRATEGLEPAGKIQDEVMKLSKSHRCPALPGDRPL</sequence>
<evidence type="ECO:0000313" key="5">
    <source>
        <dbReference type="Proteomes" id="UP000550707"/>
    </source>
</evidence>
<dbReference type="SMART" id="SM00369">
    <property type="entry name" value="LRR_TYP"/>
    <property type="match status" value="3"/>
</dbReference>
<dbReference type="InterPro" id="IPR003591">
    <property type="entry name" value="Leu-rich_rpt_typical-subtyp"/>
</dbReference>
<dbReference type="InParanoid" id="A0A7J8DQG2"/>
<dbReference type="InterPro" id="IPR050216">
    <property type="entry name" value="LRR_domain-containing"/>
</dbReference>
<evidence type="ECO:0000313" key="4">
    <source>
        <dbReference type="EMBL" id="KAF6425285.1"/>
    </source>
</evidence>
<evidence type="ECO:0000256" key="1">
    <source>
        <dbReference type="ARBA" id="ARBA00022614"/>
    </source>
</evidence>
<dbReference type="FunCoup" id="A0A7J8DQG2">
    <property type="interactions" value="1191"/>
</dbReference>
<feature type="region of interest" description="Disordered" evidence="3">
    <location>
        <begin position="387"/>
        <end position="422"/>
    </location>
</feature>
<name>A0A7J8DQG2_MOLMO</name>
<feature type="region of interest" description="Disordered" evidence="3">
    <location>
        <begin position="196"/>
        <end position="224"/>
    </location>
</feature>
<dbReference type="EMBL" id="JACASF010000017">
    <property type="protein sequence ID" value="KAF6425285.1"/>
    <property type="molecule type" value="Genomic_DNA"/>
</dbReference>
<keyword evidence="5" id="KW-1185">Reference proteome</keyword>
<dbReference type="InterPro" id="IPR001611">
    <property type="entry name" value="Leu-rich_rpt"/>
</dbReference>
<dbReference type="AlphaFoldDB" id="A0A7J8DQG2"/>
<evidence type="ECO:0000256" key="2">
    <source>
        <dbReference type="ARBA" id="ARBA00022737"/>
    </source>
</evidence>
<dbReference type="Gene3D" id="3.80.10.10">
    <property type="entry name" value="Ribonuclease Inhibitor"/>
    <property type="match status" value="1"/>
</dbReference>
<dbReference type="Pfam" id="PF13855">
    <property type="entry name" value="LRR_8"/>
    <property type="match status" value="1"/>
</dbReference>
<keyword evidence="1" id="KW-0433">Leucine-rich repeat</keyword>
<organism evidence="4 5">
    <name type="scientific">Molossus molossus</name>
    <name type="common">Pallas' mastiff bat</name>
    <name type="synonym">Vespertilio molossus</name>
    <dbReference type="NCBI Taxonomy" id="27622"/>
    <lineage>
        <taxon>Eukaryota</taxon>
        <taxon>Metazoa</taxon>
        <taxon>Chordata</taxon>
        <taxon>Craniata</taxon>
        <taxon>Vertebrata</taxon>
        <taxon>Euteleostomi</taxon>
        <taxon>Mammalia</taxon>
        <taxon>Eutheria</taxon>
        <taxon>Laurasiatheria</taxon>
        <taxon>Chiroptera</taxon>
        <taxon>Yangochiroptera</taxon>
        <taxon>Molossidae</taxon>
        <taxon>Molossus</taxon>
    </lineage>
</organism>
<dbReference type="PANTHER" id="PTHR48051:SF1">
    <property type="entry name" value="RAS SUPPRESSOR PROTEIN 1"/>
    <property type="match status" value="1"/>
</dbReference>